<dbReference type="AlphaFoldDB" id="A0A7J0DMG5"/>
<name>A0A7J0DMG5_9ERIC</name>
<dbReference type="Proteomes" id="UP000585474">
    <property type="component" value="Unassembled WGS sequence"/>
</dbReference>
<proteinExistence type="predicted"/>
<organism evidence="1 2">
    <name type="scientific">Actinidia rufa</name>
    <dbReference type="NCBI Taxonomy" id="165716"/>
    <lineage>
        <taxon>Eukaryota</taxon>
        <taxon>Viridiplantae</taxon>
        <taxon>Streptophyta</taxon>
        <taxon>Embryophyta</taxon>
        <taxon>Tracheophyta</taxon>
        <taxon>Spermatophyta</taxon>
        <taxon>Magnoliopsida</taxon>
        <taxon>eudicotyledons</taxon>
        <taxon>Gunneridae</taxon>
        <taxon>Pentapetalae</taxon>
        <taxon>asterids</taxon>
        <taxon>Ericales</taxon>
        <taxon>Actinidiaceae</taxon>
        <taxon>Actinidia</taxon>
    </lineage>
</organism>
<comment type="caution">
    <text evidence="1">The sequence shown here is derived from an EMBL/GenBank/DDBJ whole genome shotgun (WGS) entry which is preliminary data.</text>
</comment>
<sequence length="83" mass="9142">MNLNNLSKLVVAIRRRGGGRRWWFSVDGGGDYKMVMRWTAVFRNETSPLVVFEGDTVAGGGCVVDEQWRVCACVCLSGEGEEG</sequence>
<protein>
    <submittedName>
        <fullName evidence="1">Uncharacterized protein</fullName>
    </submittedName>
</protein>
<reference evidence="2" key="1">
    <citation type="submission" date="2019-07" db="EMBL/GenBank/DDBJ databases">
        <title>De Novo Assembly of kiwifruit Actinidia rufa.</title>
        <authorList>
            <person name="Sugita-Konishi S."/>
            <person name="Sato K."/>
            <person name="Mori E."/>
            <person name="Abe Y."/>
            <person name="Kisaki G."/>
            <person name="Hamano K."/>
            <person name="Suezawa K."/>
            <person name="Otani M."/>
            <person name="Fukuda T."/>
            <person name="Manabe T."/>
            <person name="Gomi K."/>
            <person name="Tabuchi M."/>
            <person name="Akimitsu K."/>
            <person name="Kataoka I."/>
        </authorList>
    </citation>
    <scope>NUCLEOTIDE SEQUENCE [LARGE SCALE GENOMIC DNA]</scope>
    <source>
        <strain evidence="2">cv. Fuchu</strain>
    </source>
</reference>
<keyword evidence="2" id="KW-1185">Reference proteome</keyword>
<evidence type="ECO:0000313" key="1">
    <source>
        <dbReference type="EMBL" id="GFS38394.1"/>
    </source>
</evidence>
<gene>
    <name evidence="1" type="ORF">Acr_00g0057240</name>
</gene>
<evidence type="ECO:0000313" key="2">
    <source>
        <dbReference type="Proteomes" id="UP000585474"/>
    </source>
</evidence>
<accession>A0A7J0DMG5</accession>
<dbReference type="EMBL" id="BJWL01000312">
    <property type="protein sequence ID" value="GFS38394.1"/>
    <property type="molecule type" value="Genomic_DNA"/>
</dbReference>